<accession>A0A8J3N8C0</accession>
<keyword evidence="2" id="KW-1185">Reference proteome</keyword>
<dbReference type="Proteomes" id="UP000597444">
    <property type="component" value="Unassembled WGS sequence"/>
</dbReference>
<evidence type="ECO:0000313" key="1">
    <source>
        <dbReference type="EMBL" id="GHO99533.1"/>
    </source>
</evidence>
<dbReference type="EMBL" id="BNJK01000002">
    <property type="protein sequence ID" value="GHO99533.1"/>
    <property type="molecule type" value="Genomic_DNA"/>
</dbReference>
<reference evidence="1" key="1">
    <citation type="submission" date="2020-10" db="EMBL/GenBank/DDBJ databases">
        <title>Taxonomic study of unclassified bacteria belonging to the class Ktedonobacteria.</title>
        <authorList>
            <person name="Yabe S."/>
            <person name="Wang C.M."/>
            <person name="Zheng Y."/>
            <person name="Sakai Y."/>
            <person name="Cavaletti L."/>
            <person name="Monciardini P."/>
            <person name="Donadio S."/>
        </authorList>
    </citation>
    <scope>NUCLEOTIDE SEQUENCE</scope>
    <source>
        <strain evidence="1">ID150040</strain>
    </source>
</reference>
<sequence>MVSEVKMSESPYNSIFNIAVPSAPKFKAPSSTNPAAWMYERLGKYIQEFEAELDNDHEVGARLVTFGQVTTFHIESMGYHGPDMITFYGISDTLGRVQLIQHISQLSVLLVAMEKRQEKPRRIGFLWDKETSASNPE</sequence>
<proteinExistence type="predicted"/>
<name>A0A8J3N8C0_9CHLR</name>
<protein>
    <submittedName>
        <fullName evidence="1">Uncharacterized protein</fullName>
    </submittedName>
</protein>
<organism evidence="1 2">
    <name type="scientific">Reticulibacter mediterranei</name>
    <dbReference type="NCBI Taxonomy" id="2778369"/>
    <lineage>
        <taxon>Bacteria</taxon>
        <taxon>Bacillati</taxon>
        <taxon>Chloroflexota</taxon>
        <taxon>Ktedonobacteria</taxon>
        <taxon>Ktedonobacterales</taxon>
        <taxon>Reticulibacteraceae</taxon>
        <taxon>Reticulibacter</taxon>
    </lineage>
</organism>
<comment type="caution">
    <text evidence="1">The sequence shown here is derived from an EMBL/GenBank/DDBJ whole genome shotgun (WGS) entry which is preliminary data.</text>
</comment>
<dbReference type="InterPro" id="IPR046171">
    <property type="entry name" value="DUF6173"/>
</dbReference>
<gene>
    <name evidence="1" type="ORF">KSF_095810</name>
</gene>
<dbReference type="Pfam" id="PF19670">
    <property type="entry name" value="DUF6173"/>
    <property type="match status" value="1"/>
</dbReference>
<evidence type="ECO:0000313" key="2">
    <source>
        <dbReference type="Proteomes" id="UP000597444"/>
    </source>
</evidence>
<dbReference type="RefSeq" id="WP_220210175.1">
    <property type="nucleotide sequence ID" value="NZ_BNJK01000002.1"/>
</dbReference>
<dbReference type="AlphaFoldDB" id="A0A8J3N8C0"/>